<protein>
    <submittedName>
        <fullName evidence="1">Unannotated protein</fullName>
    </submittedName>
</protein>
<gene>
    <name evidence="1" type="ORF">UFOPK3119_00188</name>
</gene>
<reference evidence="1" key="1">
    <citation type="submission" date="2020-05" db="EMBL/GenBank/DDBJ databases">
        <authorList>
            <person name="Chiriac C."/>
            <person name="Salcher M."/>
            <person name="Ghai R."/>
            <person name="Kavagutti S V."/>
        </authorList>
    </citation>
    <scope>NUCLEOTIDE SEQUENCE</scope>
</reference>
<name>A0A6J6YA60_9ZZZZ</name>
<accession>A0A6J6YA60</accession>
<proteinExistence type="predicted"/>
<sequence>MTSSALIPGVERTLRASVAYSSTVSPAIETITLAFSSTNHGTSFAKKASMPGPCRPIEFNIPEGVSAMRGVGRPWRGLFITDFVTTAPISRSGKNCANSLPELAHPLAVKIGVAK</sequence>
<dbReference type="AlphaFoldDB" id="A0A6J6YA60"/>
<dbReference type="EMBL" id="CAFAAX010000011">
    <property type="protein sequence ID" value="CAB4804924.1"/>
    <property type="molecule type" value="Genomic_DNA"/>
</dbReference>
<organism evidence="1">
    <name type="scientific">freshwater metagenome</name>
    <dbReference type="NCBI Taxonomy" id="449393"/>
    <lineage>
        <taxon>unclassified sequences</taxon>
        <taxon>metagenomes</taxon>
        <taxon>ecological metagenomes</taxon>
    </lineage>
</organism>
<evidence type="ECO:0000313" key="1">
    <source>
        <dbReference type="EMBL" id="CAB4804924.1"/>
    </source>
</evidence>